<dbReference type="PROSITE" id="PS51450">
    <property type="entry name" value="LRR"/>
    <property type="match status" value="8"/>
</dbReference>
<name>A0A1D2VF77_9ASCO</name>
<dbReference type="AlphaFoldDB" id="A0A1D2VF77"/>
<dbReference type="Pfam" id="PF12799">
    <property type="entry name" value="LRR_4"/>
    <property type="match status" value="1"/>
</dbReference>
<evidence type="ECO:0000256" key="2">
    <source>
        <dbReference type="ARBA" id="ARBA00022737"/>
    </source>
</evidence>
<dbReference type="InParanoid" id="A0A1D2VF77"/>
<dbReference type="PANTHER" id="PTHR46652:SF3">
    <property type="entry name" value="LEUCINE-RICH REPEAT-CONTAINING PROTEIN 9"/>
    <property type="match status" value="1"/>
</dbReference>
<keyword evidence="5" id="KW-1185">Reference proteome</keyword>
<organism evidence="4 5">
    <name type="scientific">Ascoidea rubescens DSM 1968</name>
    <dbReference type="NCBI Taxonomy" id="1344418"/>
    <lineage>
        <taxon>Eukaryota</taxon>
        <taxon>Fungi</taxon>
        <taxon>Dikarya</taxon>
        <taxon>Ascomycota</taxon>
        <taxon>Saccharomycotina</taxon>
        <taxon>Saccharomycetes</taxon>
        <taxon>Ascoideaceae</taxon>
        <taxon>Ascoidea</taxon>
    </lineage>
</organism>
<dbReference type="RefSeq" id="XP_020046539.1">
    <property type="nucleotide sequence ID" value="XM_020195037.1"/>
</dbReference>
<sequence>MSRSSTMIEQLNQLPHNFVDKIFGYLDYNSLYSISYSNDEIIGVLSSKNLFSSISIINQGIEFDRLTINVEDIKFFTDKIIDLNEHLKLNLSLLSITTEQIISLKNLISDIKFLKALVIRLNASPNFNYSALAYQDNTMEIGFESDIDEAMSFETHNHDQDQDEVMLADTDQLSSFEGNEDNEDHEGNEINEINQFYIDDDRDGELLSSQSENSFQSQLLVNNLTNQFKDSLLQILSRTSMKENLHEFKLIFISNKDTSNDLGVLNVLSQYKNLRRLGLFFSNCVPGILYITNLDPEFCFNLLYFKVSNIILEPFTGRNFWNLISLGMKKNRLGEIPVMDSLLNLTRLNLSLNRLRKINRLSYFVNLMHLNLDFNKIIKIENLSSLNELVSLSLRENNIKTIENLNNLKHLVYLNLSGNPLKKIENLKHLRSLQELALSQTKISQIENLDELTELTFLDISRCFIKKIENLTKQTKITFLDLSYNQITELEGLDHLSVLDELYLSNNRITEIKNLPQLPQLSEIDFDDLITKD</sequence>
<evidence type="ECO:0000313" key="5">
    <source>
        <dbReference type="Proteomes" id="UP000095038"/>
    </source>
</evidence>
<keyword evidence="1" id="KW-0433">Leucine-rich repeat</keyword>
<dbReference type="InterPro" id="IPR025875">
    <property type="entry name" value="Leu-rich_rpt_4"/>
</dbReference>
<dbReference type="InterPro" id="IPR032675">
    <property type="entry name" value="LRR_dom_sf"/>
</dbReference>
<evidence type="ECO:0000256" key="1">
    <source>
        <dbReference type="ARBA" id="ARBA00022614"/>
    </source>
</evidence>
<dbReference type="SMART" id="SM00365">
    <property type="entry name" value="LRR_SD22"/>
    <property type="match status" value="8"/>
</dbReference>
<dbReference type="STRING" id="1344418.A0A1D2VF77"/>
<dbReference type="InterPro" id="IPR001810">
    <property type="entry name" value="F-box_dom"/>
</dbReference>
<evidence type="ECO:0000313" key="4">
    <source>
        <dbReference type="EMBL" id="ODV60232.1"/>
    </source>
</evidence>
<dbReference type="PROSITE" id="PS50181">
    <property type="entry name" value="FBOX"/>
    <property type="match status" value="1"/>
</dbReference>
<dbReference type="OrthoDB" id="4019115at2759"/>
<feature type="domain" description="F-box" evidence="3">
    <location>
        <begin position="8"/>
        <end position="54"/>
    </location>
</feature>
<evidence type="ECO:0000259" key="3">
    <source>
        <dbReference type="PROSITE" id="PS50181"/>
    </source>
</evidence>
<dbReference type="InterPro" id="IPR001611">
    <property type="entry name" value="Leu-rich_rpt"/>
</dbReference>
<keyword evidence="2" id="KW-0677">Repeat</keyword>
<dbReference type="SMART" id="SM00369">
    <property type="entry name" value="LRR_TYP"/>
    <property type="match status" value="4"/>
</dbReference>
<dbReference type="PANTHER" id="PTHR46652">
    <property type="entry name" value="LEUCINE-RICH REPEAT AND IQ DOMAIN-CONTAINING PROTEIN 1-RELATED"/>
    <property type="match status" value="1"/>
</dbReference>
<proteinExistence type="predicted"/>
<dbReference type="Gene3D" id="3.80.10.10">
    <property type="entry name" value="Ribonuclease Inhibitor"/>
    <property type="match status" value="2"/>
</dbReference>
<dbReference type="Proteomes" id="UP000095038">
    <property type="component" value="Unassembled WGS sequence"/>
</dbReference>
<dbReference type="GeneID" id="30968673"/>
<dbReference type="InterPro" id="IPR003591">
    <property type="entry name" value="Leu-rich_rpt_typical-subtyp"/>
</dbReference>
<protein>
    <submittedName>
        <fullName evidence="4">L domain-like protein</fullName>
    </submittedName>
</protein>
<dbReference type="InterPro" id="IPR050836">
    <property type="entry name" value="SDS22/Internalin_LRR"/>
</dbReference>
<gene>
    <name evidence="4" type="ORF">ASCRUDRAFT_8983</name>
</gene>
<reference evidence="5" key="1">
    <citation type="submission" date="2016-05" db="EMBL/GenBank/DDBJ databases">
        <title>Comparative genomics of biotechnologically important yeasts.</title>
        <authorList>
            <consortium name="DOE Joint Genome Institute"/>
            <person name="Riley R."/>
            <person name="Haridas S."/>
            <person name="Wolfe K.H."/>
            <person name="Lopes M.R."/>
            <person name="Hittinger C.T."/>
            <person name="Goker M."/>
            <person name="Salamov A."/>
            <person name="Wisecaver J."/>
            <person name="Long T.M."/>
            <person name="Aerts A.L."/>
            <person name="Barry K."/>
            <person name="Choi C."/>
            <person name="Clum A."/>
            <person name="Coughlan A.Y."/>
            <person name="Deshpande S."/>
            <person name="Douglass A.P."/>
            <person name="Hanson S.J."/>
            <person name="Klenk H.-P."/>
            <person name="Labutti K."/>
            <person name="Lapidus A."/>
            <person name="Lindquist E."/>
            <person name="Lipzen A."/>
            <person name="Meier-Kolthoff J.P."/>
            <person name="Ohm R.A."/>
            <person name="Otillar R.P."/>
            <person name="Pangilinan J."/>
            <person name="Peng Y."/>
            <person name="Rokas A."/>
            <person name="Rosa C.A."/>
            <person name="Scheuner C."/>
            <person name="Sibirny A.A."/>
            <person name="Slot J.C."/>
            <person name="Stielow J.B."/>
            <person name="Sun H."/>
            <person name="Kurtzman C.P."/>
            <person name="Blackwell M."/>
            <person name="Grigoriev I.V."/>
            <person name="Jeffries T.W."/>
        </authorList>
    </citation>
    <scope>NUCLEOTIDE SEQUENCE [LARGE SCALE GENOMIC DNA]</scope>
    <source>
        <strain evidence="5">DSM 1968</strain>
    </source>
</reference>
<accession>A0A1D2VF77</accession>
<dbReference type="SUPFAM" id="SSF52058">
    <property type="entry name" value="L domain-like"/>
    <property type="match status" value="1"/>
</dbReference>
<dbReference type="EMBL" id="KV454483">
    <property type="protein sequence ID" value="ODV60232.1"/>
    <property type="molecule type" value="Genomic_DNA"/>
</dbReference>